<evidence type="ECO:0000313" key="3">
    <source>
        <dbReference type="Proteomes" id="UP000324748"/>
    </source>
</evidence>
<keyword evidence="3" id="KW-1185">Reference proteome</keyword>
<accession>A0A5B0PNA0</accession>
<dbReference type="EMBL" id="VSWC01000042">
    <property type="protein sequence ID" value="KAA1103135.1"/>
    <property type="molecule type" value="Genomic_DNA"/>
</dbReference>
<feature type="compositionally biased region" description="Low complexity" evidence="1">
    <location>
        <begin position="1"/>
        <end position="15"/>
    </location>
</feature>
<sequence length="387" mass="43949">MRTLTTRTFTTSTATHQARQKLKPTTTIHPPPRRPAFEHNNPYLPTTNLVGAGTQPIKPDEATAFPILIPHPALDPVLTKKLANDTNSLSPEESLIVKQVRIDGQNQLHKIVEEWVRNELNVMGTIREETIQIFMKLLLHPSTLAPLAEKMQLRTAGRRATIKASLHAPKRVVPASSVADEELTQLLHYLIGSIHRSLSTPEGASNSRLKRYIIELLTTGLTHTSARQLLLRAAQLSGQSIIGNKTGHAKAELRVAQLHIWGARRDKKIRKLVPDQVPHRTPQRLRKAQLLKQRWLREEALMVHWRNRLLKVSAIQENEATSEKLRRAEHADKVKQWNQDRRQLQQQQQQTQQNSTSNHSIFSKLFNFWPFSSSSTQLNPSTPKSSS</sequence>
<protein>
    <submittedName>
        <fullName evidence="2">Uncharacterized protein</fullName>
    </submittedName>
</protein>
<dbReference type="Proteomes" id="UP000324748">
    <property type="component" value="Unassembled WGS sequence"/>
</dbReference>
<dbReference type="AlphaFoldDB" id="A0A5B0PNA0"/>
<feature type="region of interest" description="Disordered" evidence="1">
    <location>
        <begin position="338"/>
        <end position="357"/>
    </location>
</feature>
<dbReference type="OrthoDB" id="2502486at2759"/>
<comment type="caution">
    <text evidence="2">The sequence shown here is derived from an EMBL/GenBank/DDBJ whole genome shotgun (WGS) entry which is preliminary data.</text>
</comment>
<gene>
    <name evidence="2" type="ORF">PGT21_007832</name>
</gene>
<evidence type="ECO:0000313" key="2">
    <source>
        <dbReference type="EMBL" id="KAA1103135.1"/>
    </source>
</evidence>
<organism evidence="2 3">
    <name type="scientific">Puccinia graminis f. sp. tritici</name>
    <dbReference type="NCBI Taxonomy" id="56615"/>
    <lineage>
        <taxon>Eukaryota</taxon>
        <taxon>Fungi</taxon>
        <taxon>Dikarya</taxon>
        <taxon>Basidiomycota</taxon>
        <taxon>Pucciniomycotina</taxon>
        <taxon>Pucciniomycetes</taxon>
        <taxon>Pucciniales</taxon>
        <taxon>Pucciniaceae</taxon>
        <taxon>Puccinia</taxon>
    </lineage>
</organism>
<feature type="compositionally biased region" description="Low complexity" evidence="1">
    <location>
        <begin position="344"/>
        <end position="353"/>
    </location>
</feature>
<feature type="region of interest" description="Disordered" evidence="1">
    <location>
        <begin position="1"/>
        <end position="42"/>
    </location>
</feature>
<evidence type="ECO:0000256" key="1">
    <source>
        <dbReference type="SAM" id="MobiDB-lite"/>
    </source>
</evidence>
<reference evidence="2 3" key="1">
    <citation type="submission" date="2019-05" db="EMBL/GenBank/DDBJ databases">
        <title>Emergence of the Ug99 lineage of the wheat stem rust pathogen through somatic hybridization.</title>
        <authorList>
            <person name="Li F."/>
            <person name="Upadhyaya N.M."/>
            <person name="Sperschneider J."/>
            <person name="Matny O."/>
            <person name="Nguyen-Phuc H."/>
            <person name="Mago R."/>
            <person name="Raley C."/>
            <person name="Miller M.E."/>
            <person name="Silverstein K.A.T."/>
            <person name="Henningsen E."/>
            <person name="Hirsch C.D."/>
            <person name="Visser B."/>
            <person name="Pretorius Z.A."/>
            <person name="Steffenson B.J."/>
            <person name="Schwessinger B."/>
            <person name="Dodds P.N."/>
            <person name="Figueroa M."/>
        </authorList>
    </citation>
    <scope>NUCLEOTIDE SEQUENCE [LARGE SCALE GENOMIC DNA]</scope>
    <source>
        <strain evidence="2">21-0</strain>
    </source>
</reference>
<proteinExistence type="predicted"/>
<name>A0A5B0PNA0_PUCGR</name>